<dbReference type="EMBL" id="LAVV01008249">
    <property type="protein sequence ID" value="KNZ53336.1"/>
    <property type="molecule type" value="Genomic_DNA"/>
</dbReference>
<feature type="region of interest" description="Disordered" evidence="1">
    <location>
        <begin position="15"/>
        <end position="37"/>
    </location>
</feature>
<organism evidence="2 3">
    <name type="scientific">Puccinia sorghi</name>
    <dbReference type="NCBI Taxonomy" id="27349"/>
    <lineage>
        <taxon>Eukaryota</taxon>
        <taxon>Fungi</taxon>
        <taxon>Dikarya</taxon>
        <taxon>Basidiomycota</taxon>
        <taxon>Pucciniomycotina</taxon>
        <taxon>Pucciniomycetes</taxon>
        <taxon>Pucciniales</taxon>
        <taxon>Pucciniaceae</taxon>
        <taxon>Puccinia</taxon>
    </lineage>
</organism>
<sequence>MHLSHLRPTVNLVKHEQAKLSTERKQKQNEKKAKEEKCSEKEIAKKINRNVEWIKSKLQAIDAITTHKRKAIAMEKEGIKKRRIIMSKYKLKRGKKPGKPRFLVFFSGGGGPEGVVHTHEWRTVI</sequence>
<accession>A0A0L6UXT1</accession>
<gene>
    <name evidence="2" type="ORF">VP01_3272g3</name>
</gene>
<proteinExistence type="predicted"/>
<comment type="caution">
    <text evidence="2">The sequence shown here is derived from an EMBL/GenBank/DDBJ whole genome shotgun (WGS) entry which is preliminary data.</text>
</comment>
<protein>
    <submittedName>
        <fullName evidence="2">Uncharacterized protein</fullName>
    </submittedName>
</protein>
<evidence type="ECO:0000313" key="3">
    <source>
        <dbReference type="Proteomes" id="UP000037035"/>
    </source>
</evidence>
<reference evidence="2 3" key="1">
    <citation type="submission" date="2015-08" db="EMBL/GenBank/DDBJ databases">
        <title>Next Generation Sequencing and Analysis of the Genome of Puccinia sorghi L Schw, the Causal Agent of Maize Common Rust.</title>
        <authorList>
            <person name="Rochi L."/>
            <person name="Burguener G."/>
            <person name="Darino M."/>
            <person name="Turjanski A."/>
            <person name="Kreff E."/>
            <person name="Dieguez M.J."/>
            <person name="Sacco F."/>
        </authorList>
    </citation>
    <scope>NUCLEOTIDE SEQUENCE [LARGE SCALE GENOMIC DNA]</scope>
    <source>
        <strain evidence="2 3">RO10H11247</strain>
    </source>
</reference>
<dbReference type="Proteomes" id="UP000037035">
    <property type="component" value="Unassembled WGS sequence"/>
</dbReference>
<dbReference type="AlphaFoldDB" id="A0A0L6UXT1"/>
<keyword evidence="3" id="KW-1185">Reference proteome</keyword>
<evidence type="ECO:0000313" key="2">
    <source>
        <dbReference type="EMBL" id="KNZ53336.1"/>
    </source>
</evidence>
<dbReference type="VEuPathDB" id="FungiDB:VP01_3272g3"/>
<evidence type="ECO:0000256" key="1">
    <source>
        <dbReference type="SAM" id="MobiDB-lite"/>
    </source>
</evidence>
<name>A0A0L6UXT1_9BASI</name>